<gene>
    <name evidence="1" type="ORF">NHP190012_11860</name>
</gene>
<evidence type="ECO:0008006" key="3">
    <source>
        <dbReference type="Google" id="ProtNLM"/>
    </source>
</evidence>
<dbReference type="Pfam" id="PF01856">
    <property type="entry name" value="HP_OMP"/>
    <property type="match status" value="1"/>
</dbReference>
<evidence type="ECO:0000313" key="1">
    <source>
        <dbReference type="EMBL" id="BCZ19544.1"/>
    </source>
</evidence>
<name>A0ABN6IA38_9HELI</name>
<protein>
    <recommendedName>
        <fullName evidence="3">Outer membrane protein</fullName>
    </recommendedName>
</protein>
<dbReference type="Proteomes" id="UP000826146">
    <property type="component" value="Chromosome"/>
</dbReference>
<evidence type="ECO:0000313" key="2">
    <source>
        <dbReference type="Proteomes" id="UP000826146"/>
    </source>
</evidence>
<accession>A0ABN6IA38</accession>
<sequence>MLTSQERELRHATNLGFDLVVGYAVHTQNNILGFRVYGMVSNAYNVRNSVPQQELFSRASVGLGANVTLNFISNTTPGHLFGFGVFAGAAGMENNYIQGQHFAHDFNLNAVGGIEFRFNSDGFQIGVRVPVFDRILHLTDDVMITNSYKDPSCFANYIHYF</sequence>
<organism evidence="1 2">
    <name type="scientific">Helicobacter gastrofelis</name>
    <dbReference type="NCBI Taxonomy" id="2849642"/>
    <lineage>
        <taxon>Bacteria</taxon>
        <taxon>Pseudomonadati</taxon>
        <taxon>Campylobacterota</taxon>
        <taxon>Epsilonproteobacteria</taxon>
        <taxon>Campylobacterales</taxon>
        <taxon>Helicobacteraceae</taxon>
        <taxon>Helicobacter</taxon>
    </lineage>
</organism>
<dbReference type="RefSeq" id="WP_221271332.1">
    <property type="nucleotide sequence ID" value="NZ_AP024819.1"/>
</dbReference>
<proteinExistence type="predicted"/>
<dbReference type="InterPro" id="IPR002718">
    <property type="entry name" value="OMP_Helicobacter"/>
</dbReference>
<keyword evidence="2" id="KW-1185">Reference proteome</keyword>
<dbReference type="EMBL" id="AP024819">
    <property type="protein sequence ID" value="BCZ19544.1"/>
    <property type="molecule type" value="Genomic_DNA"/>
</dbReference>
<reference evidence="1 2" key="1">
    <citation type="submission" date="2021-07" db="EMBL/GenBank/DDBJ databases">
        <title>Novel Helicobacter sp. Isolated from a cat.</title>
        <authorList>
            <person name="Rimbara E."/>
            <person name="Suzuki M."/>
        </authorList>
    </citation>
    <scope>NUCLEOTIDE SEQUENCE [LARGE SCALE GENOMIC DNA]</scope>
    <source>
        <strain evidence="2">NHP19-012</strain>
    </source>
</reference>